<evidence type="ECO:0000259" key="1">
    <source>
        <dbReference type="Pfam" id="PF20530"/>
    </source>
</evidence>
<dbReference type="InterPro" id="IPR046633">
    <property type="entry name" value="DUF6745"/>
</dbReference>
<sequence>MSARRGRTARPLALWWRAVTLRSEWFDHALSTAPADRQASEDAITDLYALVGRPRPSFVWVDSPAAAQPLLPPSAGIRSDLPLPLESLVASLVSSLRERLDRRIGADRDISFQPPDPPLDPVASLRSGVPLRTVLEAGVRDPLRRTAGESVAGAIRAALPERSGLVWYGQHEAAWVAHYDVHRRVGVSLFGADDLVQLELWATIARSCGWWWPREGVCVVAERPAEVHVEPVAGSAYGESRLHRDDGPAVVFRDGWSLHAWHGTAVPSWVVESPTVDLIAAEPNVEVRRCAIEHLGWAEFIERAGLTLVSRSPDPGNPDAELRLYDLPYQRWGSRARLLLAVNGSVERDGTRRRYGLRVPPWFDDPIDAAGWSYGLTGPQYAQLQRRT</sequence>
<organism evidence="2 3">
    <name type="scientific">Umezawaea endophytica</name>
    <dbReference type="NCBI Taxonomy" id="1654476"/>
    <lineage>
        <taxon>Bacteria</taxon>
        <taxon>Bacillati</taxon>
        <taxon>Actinomycetota</taxon>
        <taxon>Actinomycetes</taxon>
        <taxon>Pseudonocardiales</taxon>
        <taxon>Pseudonocardiaceae</taxon>
        <taxon>Umezawaea</taxon>
    </lineage>
</organism>
<dbReference type="RefSeq" id="WP_259623580.1">
    <property type="nucleotide sequence ID" value="NZ_JANYMP010000006.1"/>
</dbReference>
<evidence type="ECO:0000313" key="3">
    <source>
        <dbReference type="Proteomes" id="UP001141259"/>
    </source>
</evidence>
<comment type="caution">
    <text evidence="2">The sequence shown here is derived from an EMBL/GenBank/DDBJ whole genome shotgun (WGS) entry which is preliminary data.</text>
</comment>
<gene>
    <name evidence="2" type="ORF">NZH93_14480</name>
</gene>
<dbReference type="Pfam" id="PF20530">
    <property type="entry name" value="DUF6745"/>
    <property type="match status" value="1"/>
</dbReference>
<evidence type="ECO:0000313" key="2">
    <source>
        <dbReference type="EMBL" id="MCS7478065.1"/>
    </source>
</evidence>
<protein>
    <recommendedName>
        <fullName evidence="1">DUF6745 domain-containing protein</fullName>
    </recommendedName>
</protein>
<keyword evidence="3" id="KW-1185">Reference proteome</keyword>
<name>A0A9X3AG91_9PSEU</name>
<reference evidence="2" key="1">
    <citation type="submission" date="2022-08" db="EMBL/GenBank/DDBJ databases">
        <authorList>
            <person name="Tistechok S."/>
            <person name="Samborskyy M."/>
            <person name="Roman I."/>
        </authorList>
    </citation>
    <scope>NUCLEOTIDE SEQUENCE</scope>
    <source>
        <strain evidence="2">DSM 103496</strain>
    </source>
</reference>
<dbReference type="EMBL" id="JANYMP010000006">
    <property type="protein sequence ID" value="MCS7478065.1"/>
    <property type="molecule type" value="Genomic_DNA"/>
</dbReference>
<feature type="domain" description="DUF6745" evidence="1">
    <location>
        <begin position="168"/>
        <end position="384"/>
    </location>
</feature>
<dbReference type="Proteomes" id="UP001141259">
    <property type="component" value="Unassembled WGS sequence"/>
</dbReference>
<accession>A0A9X3AG91</accession>
<proteinExistence type="predicted"/>
<dbReference type="AlphaFoldDB" id="A0A9X3AG91"/>